<evidence type="ECO:0000256" key="1">
    <source>
        <dbReference type="ARBA" id="ARBA00004123"/>
    </source>
</evidence>
<dbReference type="AlphaFoldDB" id="A0A818SAE5"/>
<evidence type="ECO:0000256" key="2">
    <source>
        <dbReference type="ARBA" id="ARBA00022553"/>
    </source>
</evidence>
<evidence type="ECO:0000313" key="11">
    <source>
        <dbReference type="Proteomes" id="UP000663872"/>
    </source>
</evidence>
<evidence type="ECO:0000313" key="10">
    <source>
        <dbReference type="EMBL" id="CAF3663338.1"/>
    </source>
</evidence>
<gene>
    <name evidence="10" type="ORF">GRG538_LOCUS25898</name>
</gene>
<dbReference type="EMBL" id="CAJNYT010004429">
    <property type="protein sequence ID" value="CAF3663338.1"/>
    <property type="molecule type" value="Genomic_DNA"/>
</dbReference>
<proteinExistence type="predicted"/>
<organism evidence="10 11">
    <name type="scientific">Rotaria socialis</name>
    <dbReference type="NCBI Taxonomy" id="392032"/>
    <lineage>
        <taxon>Eukaryota</taxon>
        <taxon>Metazoa</taxon>
        <taxon>Spiralia</taxon>
        <taxon>Gnathifera</taxon>
        <taxon>Rotifera</taxon>
        <taxon>Eurotatoria</taxon>
        <taxon>Bdelloidea</taxon>
        <taxon>Philodinida</taxon>
        <taxon>Philodinidae</taxon>
        <taxon>Rotaria</taxon>
    </lineage>
</organism>
<dbReference type="PROSITE" id="PS00115">
    <property type="entry name" value="RNA_POL_II_REPEAT"/>
    <property type="match status" value="3"/>
</dbReference>
<feature type="region of interest" description="Disordered" evidence="9">
    <location>
        <begin position="85"/>
        <end position="108"/>
    </location>
</feature>
<dbReference type="PANTHER" id="PTHR45737:SF6">
    <property type="entry name" value="VON WILLEBRAND FACTOR A DOMAIN-CONTAINING PROTEIN 5A"/>
    <property type="match status" value="1"/>
</dbReference>
<evidence type="ECO:0000256" key="6">
    <source>
        <dbReference type="ARBA" id="ARBA00023125"/>
    </source>
</evidence>
<dbReference type="InterPro" id="IPR000684">
    <property type="entry name" value="RNA_pol_II_repeat_euk"/>
</dbReference>
<reference evidence="10" key="1">
    <citation type="submission" date="2021-02" db="EMBL/GenBank/DDBJ databases">
        <authorList>
            <person name="Nowell W R."/>
        </authorList>
    </citation>
    <scope>NUCLEOTIDE SEQUENCE</scope>
</reference>
<evidence type="ECO:0000256" key="4">
    <source>
        <dbReference type="ARBA" id="ARBA00022737"/>
    </source>
</evidence>
<comment type="caution">
    <text evidence="10">The sequence shown here is derived from an EMBL/GenBank/DDBJ whole genome shotgun (WGS) entry which is preliminary data.</text>
</comment>
<dbReference type="Proteomes" id="UP000663872">
    <property type="component" value="Unassembled WGS sequence"/>
</dbReference>
<keyword evidence="2" id="KW-0597">Phosphoprotein</keyword>
<keyword evidence="6" id="KW-0238">DNA-binding</keyword>
<evidence type="ECO:0000256" key="9">
    <source>
        <dbReference type="SAM" id="MobiDB-lite"/>
    </source>
</evidence>
<dbReference type="PANTHER" id="PTHR45737">
    <property type="entry name" value="VON WILLEBRAND FACTOR A DOMAIN-CONTAINING PROTEIN 5A"/>
    <property type="match status" value="1"/>
</dbReference>
<evidence type="ECO:0000256" key="8">
    <source>
        <dbReference type="ARBA" id="ARBA00023242"/>
    </source>
</evidence>
<evidence type="ECO:0000256" key="3">
    <source>
        <dbReference type="ARBA" id="ARBA00022723"/>
    </source>
</evidence>
<keyword evidence="7" id="KW-0804">Transcription</keyword>
<dbReference type="GO" id="GO:0046872">
    <property type="term" value="F:metal ion binding"/>
    <property type="evidence" value="ECO:0007669"/>
    <property type="project" value="UniProtKB-KW"/>
</dbReference>
<accession>A0A818SAE5</accession>
<dbReference type="GO" id="GO:0003677">
    <property type="term" value="F:DNA binding"/>
    <property type="evidence" value="ECO:0007669"/>
    <property type="project" value="UniProtKB-KW"/>
</dbReference>
<protein>
    <submittedName>
        <fullName evidence="10">Uncharacterized protein</fullName>
    </submittedName>
</protein>
<dbReference type="GO" id="GO:0005634">
    <property type="term" value="C:nucleus"/>
    <property type="evidence" value="ECO:0007669"/>
    <property type="project" value="UniProtKB-SubCell"/>
</dbReference>
<evidence type="ECO:0000256" key="7">
    <source>
        <dbReference type="ARBA" id="ARBA00023163"/>
    </source>
</evidence>
<sequence>MSTKHQIIQLSLKYNILSPYTAFVGIEKRINQNNDGMILREIPIQLSMDDQYSQPIVPPIFNNVLSYHSYSPFLPMYLSHSASSPTYSPTSPSYSPSSPAYSPTSPSYSSSSQKYSSILSNNLDNMNANDLPAADAKKRKCDAEDNDDDWPKNNRDIVRHLIKKQTFDGLWDLESENIKHLTGKPLAEFQSKYSQFDDKTLISLIVIAAFSKYFKALELLWHAVVEKARKTLANMIENQLVDLDGFLSDISEKL</sequence>
<keyword evidence="3" id="KW-0479">Metal-binding</keyword>
<name>A0A818SAE5_9BILA</name>
<dbReference type="GO" id="GO:0006366">
    <property type="term" value="P:transcription by RNA polymerase II"/>
    <property type="evidence" value="ECO:0007669"/>
    <property type="project" value="InterPro"/>
</dbReference>
<keyword evidence="8" id="KW-0539">Nucleus</keyword>
<evidence type="ECO:0000256" key="5">
    <source>
        <dbReference type="ARBA" id="ARBA00022833"/>
    </source>
</evidence>
<keyword evidence="5" id="KW-0862">Zinc</keyword>
<comment type="subcellular location">
    <subcellularLocation>
        <location evidence="1">Nucleus</location>
    </subcellularLocation>
</comment>
<keyword evidence="4" id="KW-0677">Repeat</keyword>